<keyword evidence="3 11" id="KW-1134">Transmembrane beta strand</keyword>
<evidence type="ECO:0000256" key="5">
    <source>
        <dbReference type="ARBA" id="ARBA00022692"/>
    </source>
</evidence>
<keyword evidence="10 11" id="KW-0998">Cell outer membrane</keyword>
<evidence type="ECO:0000256" key="2">
    <source>
        <dbReference type="ARBA" id="ARBA00022448"/>
    </source>
</evidence>
<keyword evidence="4" id="KW-0410">Iron transport</keyword>
<evidence type="ECO:0000256" key="7">
    <source>
        <dbReference type="ARBA" id="ARBA00023065"/>
    </source>
</evidence>
<evidence type="ECO:0000313" key="16">
    <source>
        <dbReference type="EMBL" id="SKB63681.1"/>
    </source>
</evidence>
<evidence type="ECO:0000256" key="9">
    <source>
        <dbReference type="ARBA" id="ARBA00023136"/>
    </source>
</evidence>
<dbReference type="CDD" id="cd01347">
    <property type="entry name" value="ligand_gated_channel"/>
    <property type="match status" value="1"/>
</dbReference>
<feature type="signal peptide" evidence="13">
    <location>
        <begin position="1"/>
        <end position="24"/>
    </location>
</feature>
<dbReference type="STRING" id="439228.SAMN06295920_104363"/>
<proteinExistence type="inferred from homology"/>
<evidence type="ECO:0000256" key="1">
    <source>
        <dbReference type="ARBA" id="ARBA00004571"/>
    </source>
</evidence>
<evidence type="ECO:0000256" key="8">
    <source>
        <dbReference type="ARBA" id="ARBA00023077"/>
    </source>
</evidence>
<dbReference type="PANTHER" id="PTHR32552">
    <property type="entry name" value="FERRICHROME IRON RECEPTOR-RELATED"/>
    <property type="match status" value="1"/>
</dbReference>
<feature type="domain" description="TonB-dependent receptor-like beta-barrel" evidence="14">
    <location>
        <begin position="255"/>
        <end position="701"/>
    </location>
</feature>
<evidence type="ECO:0000256" key="13">
    <source>
        <dbReference type="SAM" id="SignalP"/>
    </source>
</evidence>
<comment type="subcellular location">
    <subcellularLocation>
        <location evidence="1 11">Cell outer membrane</location>
        <topology evidence="1 11">Multi-pass membrane protein</topology>
    </subcellularLocation>
</comment>
<evidence type="ECO:0000259" key="15">
    <source>
        <dbReference type="Pfam" id="PF07715"/>
    </source>
</evidence>
<dbReference type="Proteomes" id="UP000189818">
    <property type="component" value="Unassembled WGS sequence"/>
</dbReference>
<name>A0A1T5CWG8_9SPHN</name>
<keyword evidence="17" id="KW-1185">Reference proteome</keyword>
<keyword evidence="2 11" id="KW-0813">Transport</keyword>
<feature type="domain" description="TonB-dependent receptor plug" evidence="15">
    <location>
        <begin position="58"/>
        <end position="164"/>
    </location>
</feature>
<keyword evidence="6" id="KW-0408">Iron</keyword>
<dbReference type="GO" id="GO:0006826">
    <property type="term" value="P:iron ion transport"/>
    <property type="evidence" value="ECO:0007669"/>
    <property type="project" value="UniProtKB-KW"/>
</dbReference>
<sequence>MKRSAVNKWLLLAGVALSAGSAQAEQAASETVRAADDGASGGTTGDIVVTALRRETTLQKTPAAVAAISGEDLQARGISDIQDLATAVPSVSFGQTIGQAHIAVRGIGSDVVTAGQDPRVAFYQDGVYIARPGAQLGGMFDVDRVEVLKGPQGTLYGRNATGGAVSVVSRKPTDTLEGYVRAGYGNYDAVTLDGAISGPIAETLTARIAGHYEHRDGYGRNLVTGHDIDNKREIALRGAIAWRPSERLELLTTIDYFRESDNAFGLHYFDQGNPNVQVLGLKLGGLAARNSRNIYSDVDPKARTRSWGITEEINFDADWAKLRSITSYRKFKGFYLTDIDGTSVQLAYDKLFENAKQFSQEVQLDGEVDRFAWLVGALYFHEKNDGAGSEIPINSVVAGGPFSLRQAFLSIGDLKTESFSAYARASFDVTDWFKLTAGGRYNWEKKSISDVFQFDFSRPYVPGAPIIPIPPFPRSTSDSFSGFTPSATAELRLNPSIFAYFTYSQGFKSGGYNIGVAQAAFRPEKIKSYEAGVKTTTFGGRLKANLIGFHYNYTNLQVSQVRGQSTLVENAAAAKVDGIEAELIAEPVRGFSFGGNLSYLDAKYKDFLSIDPINVAAGPQDLSGNRLTQAPKISYALFAQGKWNIGDYTLTLRGDYNRIGLQYFTPFNNPIVAQDAYGVGSALARIESAGGWSVEAYVRNIGNTKAIAQTYVSSGMFGFPVLGALIPPRTYGLTLGYKL</sequence>
<organism evidence="16 17">
    <name type="scientific">Rhizorhabdus histidinilytica</name>
    <dbReference type="NCBI Taxonomy" id="439228"/>
    <lineage>
        <taxon>Bacteria</taxon>
        <taxon>Pseudomonadati</taxon>
        <taxon>Pseudomonadota</taxon>
        <taxon>Alphaproteobacteria</taxon>
        <taxon>Sphingomonadales</taxon>
        <taxon>Sphingomonadaceae</taxon>
        <taxon>Rhizorhabdus</taxon>
    </lineage>
</organism>
<keyword evidence="8 12" id="KW-0798">TonB box</keyword>
<keyword evidence="5 11" id="KW-0812">Transmembrane</keyword>
<dbReference type="InterPro" id="IPR000531">
    <property type="entry name" value="Beta-barrel_TonB"/>
</dbReference>
<accession>A0A1T5CWG8</accession>
<keyword evidence="9 11" id="KW-0472">Membrane</keyword>
<dbReference type="InterPro" id="IPR012910">
    <property type="entry name" value="Plug_dom"/>
</dbReference>
<dbReference type="PANTHER" id="PTHR32552:SF81">
    <property type="entry name" value="TONB-DEPENDENT OUTER MEMBRANE RECEPTOR"/>
    <property type="match status" value="1"/>
</dbReference>
<reference evidence="17" key="1">
    <citation type="submission" date="2017-02" db="EMBL/GenBank/DDBJ databases">
        <authorList>
            <person name="Varghese N."/>
            <person name="Submissions S."/>
        </authorList>
    </citation>
    <scope>NUCLEOTIDE SEQUENCE [LARGE SCALE GENOMIC DNA]</scope>
    <source>
        <strain evidence="17">UM2</strain>
    </source>
</reference>
<dbReference type="AlphaFoldDB" id="A0A1T5CWG8"/>
<evidence type="ECO:0000256" key="11">
    <source>
        <dbReference type="PROSITE-ProRule" id="PRU01360"/>
    </source>
</evidence>
<evidence type="ECO:0000256" key="12">
    <source>
        <dbReference type="RuleBase" id="RU003357"/>
    </source>
</evidence>
<gene>
    <name evidence="16" type="ORF">SAMN06295920_104363</name>
</gene>
<dbReference type="Pfam" id="PF07715">
    <property type="entry name" value="Plug"/>
    <property type="match status" value="1"/>
</dbReference>
<evidence type="ECO:0000256" key="10">
    <source>
        <dbReference type="ARBA" id="ARBA00023237"/>
    </source>
</evidence>
<dbReference type="InterPro" id="IPR039426">
    <property type="entry name" value="TonB-dep_rcpt-like"/>
</dbReference>
<comment type="similarity">
    <text evidence="11 12">Belongs to the TonB-dependent receptor family.</text>
</comment>
<evidence type="ECO:0000256" key="4">
    <source>
        <dbReference type="ARBA" id="ARBA00022496"/>
    </source>
</evidence>
<evidence type="ECO:0000313" key="17">
    <source>
        <dbReference type="Proteomes" id="UP000189818"/>
    </source>
</evidence>
<feature type="chain" id="PRO_5013069488" evidence="13">
    <location>
        <begin position="25"/>
        <end position="739"/>
    </location>
</feature>
<dbReference type="EMBL" id="FUYM01000004">
    <property type="protein sequence ID" value="SKB63681.1"/>
    <property type="molecule type" value="Genomic_DNA"/>
</dbReference>
<evidence type="ECO:0000256" key="6">
    <source>
        <dbReference type="ARBA" id="ARBA00023004"/>
    </source>
</evidence>
<dbReference type="GO" id="GO:0009279">
    <property type="term" value="C:cell outer membrane"/>
    <property type="evidence" value="ECO:0007669"/>
    <property type="project" value="UniProtKB-SubCell"/>
</dbReference>
<protein>
    <submittedName>
        <fullName evidence="16">Iron complex outermembrane recepter protein</fullName>
    </submittedName>
</protein>
<dbReference type="SUPFAM" id="SSF56935">
    <property type="entry name" value="Porins"/>
    <property type="match status" value="1"/>
</dbReference>
<dbReference type="Pfam" id="PF00593">
    <property type="entry name" value="TonB_dep_Rec_b-barrel"/>
    <property type="match status" value="1"/>
</dbReference>
<evidence type="ECO:0000256" key="3">
    <source>
        <dbReference type="ARBA" id="ARBA00022452"/>
    </source>
</evidence>
<evidence type="ECO:0000259" key="14">
    <source>
        <dbReference type="Pfam" id="PF00593"/>
    </source>
</evidence>
<dbReference type="RefSeq" id="WP_079648251.1">
    <property type="nucleotide sequence ID" value="NZ_FUYM01000004.1"/>
</dbReference>
<keyword evidence="13" id="KW-0732">Signal</keyword>
<keyword evidence="7" id="KW-0406">Ion transport</keyword>
<dbReference type="Gene3D" id="2.40.170.20">
    <property type="entry name" value="TonB-dependent receptor, beta-barrel domain"/>
    <property type="match status" value="1"/>
</dbReference>
<dbReference type="OrthoDB" id="7208812at2"/>
<dbReference type="InterPro" id="IPR036942">
    <property type="entry name" value="Beta-barrel_TonB_sf"/>
</dbReference>
<dbReference type="PROSITE" id="PS52016">
    <property type="entry name" value="TONB_DEPENDENT_REC_3"/>
    <property type="match status" value="1"/>
</dbReference>